<dbReference type="CDD" id="cd01670">
    <property type="entry name" value="Death"/>
    <property type="match status" value="1"/>
</dbReference>
<dbReference type="Gene3D" id="1.10.533.10">
    <property type="entry name" value="Death Domain, Fas"/>
    <property type="match status" value="1"/>
</dbReference>
<evidence type="ECO:0000313" key="3">
    <source>
        <dbReference type="EMBL" id="CAF1069535.1"/>
    </source>
</evidence>
<feature type="domain" description="Death" evidence="2">
    <location>
        <begin position="246"/>
        <end position="318"/>
    </location>
</feature>
<evidence type="ECO:0000256" key="1">
    <source>
        <dbReference type="SAM" id="MobiDB-lite"/>
    </source>
</evidence>
<dbReference type="SMART" id="SM00005">
    <property type="entry name" value="DEATH"/>
    <property type="match status" value="1"/>
</dbReference>
<organism evidence="3 5">
    <name type="scientific">Didymodactylos carnosus</name>
    <dbReference type="NCBI Taxonomy" id="1234261"/>
    <lineage>
        <taxon>Eukaryota</taxon>
        <taxon>Metazoa</taxon>
        <taxon>Spiralia</taxon>
        <taxon>Gnathifera</taxon>
        <taxon>Rotifera</taxon>
        <taxon>Eurotatoria</taxon>
        <taxon>Bdelloidea</taxon>
        <taxon>Philodinida</taxon>
        <taxon>Philodinidae</taxon>
        <taxon>Didymodactylos</taxon>
    </lineage>
</organism>
<gene>
    <name evidence="3" type="ORF">GPM918_LOCUS17201</name>
    <name evidence="4" type="ORF">SRO942_LOCUS17201</name>
</gene>
<dbReference type="InterPro" id="IPR000488">
    <property type="entry name" value="Death_dom"/>
</dbReference>
<feature type="compositionally biased region" description="Low complexity" evidence="1">
    <location>
        <begin position="323"/>
        <end position="333"/>
    </location>
</feature>
<dbReference type="Pfam" id="PF00531">
    <property type="entry name" value="Death"/>
    <property type="match status" value="1"/>
</dbReference>
<dbReference type="InterPro" id="IPR011029">
    <property type="entry name" value="DEATH-like_dom_sf"/>
</dbReference>
<dbReference type="Proteomes" id="UP000681722">
    <property type="component" value="Unassembled WGS sequence"/>
</dbReference>
<comment type="caution">
    <text evidence="3">The sequence shown here is derived from an EMBL/GenBank/DDBJ whole genome shotgun (WGS) entry which is preliminary data.</text>
</comment>
<feature type="region of interest" description="Disordered" evidence="1">
    <location>
        <begin position="321"/>
        <end position="341"/>
    </location>
</feature>
<evidence type="ECO:0000313" key="5">
    <source>
        <dbReference type="Proteomes" id="UP000663829"/>
    </source>
</evidence>
<dbReference type="EMBL" id="CAJOBC010004677">
    <property type="protein sequence ID" value="CAF3836819.1"/>
    <property type="molecule type" value="Genomic_DNA"/>
</dbReference>
<keyword evidence="5" id="KW-1185">Reference proteome</keyword>
<name>A0A814LYR3_9BILA</name>
<dbReference type="PROSITE" id="PS50017">
    <property type="entry name" value="DEATH_DOMAIN"/>
    <property type="match status" value="1"/>
</dbReference>
<proteinExistence type="predicted"/>
<accession>A0A814LYR3</accession>
<dbReference type="AlphaFoldDB" id="A0A814LYR3"/>
<reference evidence="3" key="1">
    <citation type="submission" date="2021-02" db="EMBL/GenBank/DDBJ databases">
        <authorList>
            <person name="Nowell W R."/>
        </authorList>
    </citation>
    <scope>NUCLEOTIDE SEQUENCE</scope>
</reference>
<dbReference type="GO" id="GO:0007165">
    <property type="term" value="P:signal transduction"/>
    <property type="evidence" value="ECO:0007669"/>
    <property type="project" value="InterPro"/>
</dbReference>
<evidence type="ECO:0000259" key="2">
    <source>
        <dbReference type="PROSITE" id="PS50017"/>
    </source>
</evidence>
<evidence type="ECO:0000313" key="4">
    <source>
        <dbReference type="EMBL" id="CAF3836819.1"/>
    </source>
</evidence>
<dbReference type="Proteomes" id="UP000663829">
    <property type="component" value="Unassembled WGS sequence"/>
</dbReference>
<dbReference type="SUPFAM" id="SSF47986">
    <property type="entry name" value="DEATH domain"/>
    <property type="match status" value="1"/>
</dbReference>
<sequence length="341" mass="37747">MDISNKTETSAEQLSCENCTKANITKETSESPSYNIAWLTEIPFVAQQVESASTQSKPNGIDWAAELPLGSSFSFESSIHLADVAVIEKQLSTTSDNTIAPLSPNGRYQFAKETTEVTNQEICSNSSEQELLEHKKIENVSPQNSGSYPLQSVQHYAGNKSQVEVYMTAEANPDQYPVDDNSAGNIGSLALHLLANGCSTIYTDGKTITREEPTAEVEPSSTQLLTEDALNQICVKLDCTGDKPYELAKYLKLSKININAIKCHAQSISPYTKHQLTMREVLMCWHQKQGDKPYCRELFRALVQIDQREVAVYLRDMVEESHPNPSSNISSHSANMIQSSK</sequence>
<protein>
    <recommendedName>
        <fullName evidence="2">Death domain-containing protein</fullName>
    </recommendedName>
</protein>
<dbReference type="EMBL" id="CAJNOQ010004676">
    <property type="protein sequence ID" value="CAF1069535.1"/>
    <property type="molecule type" value="Genomic_DNA"/>
</dbReference>